<keyword evidence="2" id="KW-0276">Fatty acid metabolism</keyword>
<accession>A0A9J6G4P3</accession>
<evidence type="ECO:0000313" key="5">
    <source>
        <dbReference type="EMBL" id="KAH9369895.1"/>
    </source>
</evidence>
<dbReference type="Pfam" id="PF00501">
    <property type="entry name" value="AMP-binding"/>
    <property type="match status" value="1"/>
</dbReference>
<evidence type="ECO:0000256" key="1">
    <source>
        <dbReference type="ARBA" id="ARBA00022598"/>
    </source>
</evidence>
<dbReference type="EC" id="6.2.1.3" evidence="3"/>
<dbReference type="PROSITE" id="PS51257">
    <property type="entry name" value="PROKAR_LIPOPROTEIN"/>
    <property type="match status" value="1"/>
</dbReference>
<gene>
    <name evidence="5" type="ORF">HPB48_013900</name>
</gene>
<protein>
    <recommendedName>
        <fullName evidence="3">long-chain-fatty-acid--CoA ligase</fullName>
        <ecNumber evidence="3">6.2.1.3</ecNumber>
    </recommendedName>
</protein>
<dbReference type="GO" id="GO:0005783">
    <property type="term" value="C:endoplasmic reticulum"/>
    <property type="evidence" value="ECO:0007669"/>
    <property type="project" value="TreeGrafter"/>
</dbReference>
<organism evidence="5 6">
    <name type="scientific">Haemaphysalis longicornis</name>
    <name type="common">Bush tick</name>
    <dbReference type="NCBI Taxonomy" id="44386"/>
    <lineage>
        <taxon>Eukaryota</taxon>
        <taxon>Metazoa</taxon>
        <taxon>Ecdysozoa</taxon>
        <taxon>Arthropoda</taxon>
        <taxon>Chelicerata</taxon>
        <taxon>Arachnida</taxon>
        <taxon>Acari</taxon>
        <taxon>Parasitiformes</taxon>
        <taxon>Ixodida</taxon>
        <taxon>Ixodoidea</taxon>
        <taxon>Ixodidae</taxon>
        <taxon>Haemaphysalinae</taxon>
        <taxon>Haemaphysalis</taxon>
    </lineage>
</organism>
<reference evidence="5 6" key="1">
    <citation type="journal article" date="2020" name="Cell">
        <title>Large-Scale Comparative Analyses of Tick Genomes Elucidate Their Genetic Diversity and Vector Capacities.</title>
        <authorList>
            <consortium name="Tick Genome and Microbiome Consortium (TIGMIC)"/>
            <person name="Jia N."/>
            <person name="Wang J."/>
            <person name="Shi W."/>
            <person name="Du L."/>
            <person name="Sun Y."/>
            <person name="Zhan W."/>
            <person name="Jiang J.F."/>
            <person name="Wang Q."/>
            <person name="Zhang B."/>
            <person name="Ji P."/>
            <person name="Bell-Sakyi L."/>
            <person name="Cui X.M."/>
            <person name="Yuan T.T."/>
            <person name="Jiang B.G."/>
            <person name="Yang W.F."/>
            <person name="Lam T.T."/>
            <person name="Chang Q.C."/>
            <person name="Ding S.J."/>
            <person name="Wang X.J."/>
            <person name="Zhu J.G."/>
            <person name="Ruan X.D."/>
            <person name="Zhao L."/>
            <person name="Wei J.T."/>
            <person name="Ye R.Z."/>
            <person name="Que T.C."/>
            <person name="Du C.H."/>
            <person name="Zhou Y.H."/>
            <person name="Cheng J.X."/>
            <person name="Dai P.F."/>
            <person name="Guo W.B."/>
            <person name="Han X.H."/>
            <person name="Huang E.J."/>
            <person name="Li L.F."/>
            <person name="Wei W."/>
            <person name="Gao Y.C."/>
            <person name="Liu J.Z."/>
            <person name="Shao H.Z."/>
            <person name="Wang X."/>
            <person name="Wang C.C."/>
            <person name="Yang T.C."/>
            <person name="Huo Q.B."/>
            <person name="Li W."/>
            <person name="Chen H.Y."/>
            <person name="Chen S.E."/>
            <person name="Zhou L.G."/>
            <person name="Ni X.B."/>
            <person name="Tian J.H."/>
            <person name="Sheng Y."/>
            <person name="Liu T."/>
            <person name="Pan Y.S."/>
            <person name="Xia L.Y."/>
            <person name="Li J."/>
            <person name="Zhao F."/>
            <person name="Cao W.C."/>
        </authorList>
    </citation>
    <scope>NUCLEOTIDE SEQUENCE [LARGE SCALE GENOMIC DNA]</scope>
    <source>
        <strain evidence="5">HaeL-2018</strain>
    </source>
</reference>
<dbReference type="Gene3D" id="3.40.50.12780">
    <property type="entry name" value="N-terminal domain of ligase-like"/>
    <property type="match status" value="2"/>
</dbReference>
<evidence type="ECO:0000313" key="6">
    <source>
        <dbReference type="Proteomes" id="UP000821853"/>
    </source>
</evidence>
<dbReference type="SUPFAM" id="SSF56801">
    <property type="entry name" value="Acetyl-CoA synthetase-like"/>
    <property type="match status" value="1"/>
</dbReference>
<keyword evidence="2" id="KW-0443">Lipid metabolism</keyword>
<evidence type="ECO:0000256" key="3">
    <source>
        <dbReference type="ARBA" id="ARBA00026121"/>
    </source>
</evidence>
<dbReference type="GO" id="GO:0016020">
    <property type="term" value="C:membrane"/>
    <property type="evidence" value="ECO:0007669"/>
    <property type="project" value="TreeGrafter"/>
</dbReference>
<sequence>MGQVPGKSIVMINCKTSLEYAISHYCTSHYSLVSCPVTANADMEATIFVLQQVESSVLVCDSVDKVNHFLGKKDVLPALKTIVCVDEVSRELTSACRNKGIELVPFEECLVHSEIHKSAIKTAIFNLAMKQKRKLLKKGILTTDTIWDKFVFKKIREELGGNFRYGLTTSAPAKAEVLEFFRCVFGCNLVEVYGSTEVSVVSSTLPFDLEGDGVGCLFPGVEAKLVDVPEMNYFAKDDRGEICVRSPLTFQGYYKNPEESAKTVLEGGWVLTGDIGMWTKGGALKVIDRKKDIFKLSQVHNLHLHMENDLLASGLVTNTLKLKRNVARQVFADAIANLYEEGRLLST</sequence>
<proteinExistence type="predicted"/>
<comment type="caution">
    <text evidence="5">The sequence shown here is derived from an EMBL/GenBank/DDBJ whole genome shotgun (WGS) entry which is preliminary data.</text>
</comment>
<dbReference type="InterPro" id="IPR042099">
    <property type="entry name" value="ANL_N_sf"/>
</dbReference>
<feature type="domain" description="AMP-dependent synthetase/ligase" evidence="4">
    <location>
        <begin position="145"/>
        <end position="254"/>
    </location>
</feature>
<dbReference type="PANTHER" id="PTHR43272:SF107">
    <property type="entry name" value="LONG-CHAIN-FATTY-ACID--COA LIGASE 5"/>
    <property type="match status" value="1"/>
</dbReference>
<keyword evidence="6" id="KW-1185">Reference proteome</keyword>
<name>A0A9J6G4P3_HAELO</name>
<evidence type="ECO:0000256" key="2">
    <source>
        <dbReference type="ARBA" id="ARBA00022832"/>
    </source>
</evidence>
<dbReference type="AlphaFoldDB" id="A0A9J6G4P3"/>
<dbReference type="VEuPathDB" id="VectorBase:HLOH_047776"/>
<keyword evidence="1" id="KW-0436">Ligase</keyword>
<dbReference type="InterPro" id="IPR000873">
    <property type="entry name" value="AMP-dep_synth/lig_dom"/>
</dbReference>
<evidence type="ECO:0000259" key="4">
    <source>
        <dbReference type="Pfam" id="PF00501"/>
    </source>
</evidence>
<dbReference type="GO" id="GO:0004467">
    <property type="term" value="F:long-chain fatty acid-CoA ligase activity"/>
    <property type="evidence" value="ECO:0007669"/>
    <property type="project" value="UniProtKB-EC"/>
</dbReference>
<dbReference type="PANTHER" id="PTHR43272">
    <property type="entry name" value="LONG-CHAIN-FATTY-ACID--COA LIGASE"/>
    <property type="match status" value="1"/>
</dbReference>
<dbReference type="OrthoDB" id="1700726at2759"/>
<dbReference type="EMBL" id="JABSTR010000005">
    <property type="protein sequence ID" value="KAH9369895.1"/>
    <property type="molecule type" value="Genomic_DNA"/>
</dbReference>
<dbReference type="Proteomes" id="UP000821853">
    <property type="component" value="Chromosome 3"/>
</dbReference>